<feature type="transmembrane region" description="Helical" evidence="3">
    <location>
        <begin position="458"/>
        <end position="476"/>
    </location>
</feature>
<feature type="transmembrane region" description="Helical" evidence="3">
    <location>
        <begin position="516"/>
        <end position="537"/>
    </location>
</feature>
<dbReference type="InterPro" id="IPR023616">
    <property type="entry name" value="Cyt_c_oxase-like_su1_dom"/>
</dbReference>
<keyword evidence="1" id="KW-0679">Respiratory chain</keyword>
<dbReference type="InterPro" id="IPR036927">
    <property type="entry name" value="Cyt_c_oxase-like_su1_sf"/>
</dbReference>
<dbReference type="EMBL" id="AAOA02000004">
    <property type="protein sequence ID" value="EAQ96589.1"/>
    <property type="molecule type" value="Genomic_DNA"/>
</dbReference>
<dbReference type="Proteomes" id="UP000019205">
    <property type="component" value="Chromosome"/>
</dbReference>
<dbReference type="AlphaFoldDB" id="A4ABS6"/>
<evidence type="ECO:0000259" key="4">
    <source>
        <dbReference type="PROSITE" id="PS50855"/>
    </source>
</evidence>
<feature type="transmembrane region" description="Helical" evidence="3">
    <location>
        <begin position="428"/>
        <end position="446"/>
    </location>
</feature>
<feature type="region of interest" description="Disordered" evidence="2">
    <location>
        <begin position="54"/>
        <end position="82"/>
    </location>
</feature>
<keyword evidence="1" id="KW-0813">Transport</keyword>
<accession>A4ABS6</accession>
<dbReference type="OrthoDB" id="9806838at2"/>
<evidence type="ECO:0000256" key="3">
    <source>
        <dbReference type="SAM" id="Phobius"/>
    </source>
</evidence>
<keyword evidence="5" id="KW-0560">Oxidoreductase</keyword>
<dbReference type="GO" id="GO:0004129">
    <property type="term" value="F:cytochrome-c oxidase activity"/>
    <property type="evidence" value="ECO:0007669"/>
    <property type="project" value="InterPro"/>
</dbReference>
<dbReference type="STRING" id="314285.KT71_06177"/>
<evidence type="ECO:0000256" key="2">
    <source>
        <dbReference type="SAM" id="MobiDB-lite"/>
    </source>
</evidence>
<dbReference type="GO" id="GO:0020037">
    <property type="term" value="F:heme binding"/>
    <property type="evidence" value="ECO:0007669"/>
    <property type="project" value="InterPro"/>
</dbReference>
<name>A4ABS6_9GAMM</name>
<feature type="transmembrane region" description="Helical" evidence="3">
    <location>
        <begin position="346"/>
        <end position="368"/>
    </location>
</feature>
<sequence>MTTAISFLLAATFVISVGGLALLIWALANDQFTLGERAARTIFAEGEVGRIEDPAMTEADRADMQRSRDDDRVVEPGEDEDSSAVDDALAARWIADASTRVPVLVWMMSSLLWLAVASLLGVVASLKLHIPEFLVQDAALTFGRIRPAHLNAAAYGWSSMAGISVGVWLIPRLFKTPLVGANWATLGAVVWNLGVIGGIAAVLLGYSDGLEWLEFPWIVDILLVLGGGFAAVPLILTLLQRRVQHLYVSAWYLIAALIWFPMLFLTANLPNLFGGVEQSMLNWWYAHNVLGLWMTPLGLAAAYYMIPKIVGAPIYSYGLSLIGFWALALFYSQVGLHHLIGGPVPTWAVTLSIVHSVMMVIPVLSVAVNHHMTVARHWRLLIYSPTLRFVTVGAMLYTAASVQGSLEALRSVNAVTHFTHYTVAHAHLGAYGFFAFVMFGSVYFIMPRVTGREWPFPRAIAAHFWLVFAGFLVYFWPLTIGGWLQGLAMLDPDRPFMDSVLITEPYLVARSAGGSLMTLGHLIFTGHAFLILLGWGARKPGAALFRRQEQPA</sequence>
<keyword evidence="3" id="KW-1133">Transmembrane helix</keyword>
<feature type="transmembrane region" description="Helical" evidence="3">
    <location>
        <begin position="380"/>
        <end position="400"/>
    </location>
</feature>
<dbReference type="GO" id="GO:0015990">
    <property type="term" value="P:electron transport coupled proton transport"/>
    <property type="evidence" value="ECO:0007669"/>
    <property type="project" value="TreeGrafter"/>
</dbReference>
<dbReference type="EC" id="1.9.3.1" evidence="5"/>
<dbReference type="PROSITE" id="PS50855">
    <property type="entry name" value="COX1"/>
    <property type="match status" value="1"/>
</dbReference>
<evidence type="ECO:0000313" key="6">
    <source>
        <dbReference type="Proteomes" id="UP000019205"/>
    </source>
</evidence>
<dbReference type="GO" id="GO:0016020">
    <property type="term" value="C:membrane"/>
    <property type="evidence" value="ECO:0007669"/>
    <property type="project" value="InterPro"/>
</dbReference>
<dbReference type="HOGENOM" id="CLU_017702_3_4_6"/>
<dbReference type="GO" id="GO:0016491">
    <property type="term" value="F:oxidoreductase activity"/>
    <property type="evidence" value="ECO:0007669"/>
    <property type="project" value="UniProtKB-KW"/>
</dbReference>
<reference evidence="5 6" key="1">
    <citation type="journal article" date="2007" name="Proc. Natl. Acad. Sci. U.S.A.">
        <title>Characterization of a marine gammaproteobacterium capable of aerobic anoxygenic photosynthesis.</title>
        <authorList>
            <person name="Fuchs B.M."/>
            <person name="Spring S."/>
            <person name="Teeling H."/>
            <person name="Quast C."/>
            <person name="Wulf J."/>
            <person name="Schattenhofer M."/>
            <person name="Yan S."/>
            <person name="Ferriera S."/>
            <person name="Johnson J."/>
            <person name="Glockner F.O."/>
            <person name="Amann R."/>
        </authorList>
    </citation>
    <scope>NUCLEOTIDE SEQUENCE [LARGE SCALE GENOMIC DNA]</scope>
    <source>
        <strain evidence="5">KT71</strain>
    </source>
</reference>
<dbReference type="eggNOG" id="COG3278">
    <property type="taxonomic scope" value="Bacteria"/>
</dbReference>
<dbReference type="RefSeq" id="WP_008293656.1">
    <property type="nucleotide sequence ID" value="NZ_CM002299.1"/>
</dbReference>
<feature type="domain" description="Cytochrome oxidase subunit I profile" evidence="4">
    <location>
        <begin position="112"/>
        <end position="524"/>
    </location>
</feature>
<dbReference type="GO" id="GO:0006119">
    <property type="term" value="P:oxidative phosphorylation"/>
    <property type="evidence" value="ECO:0007669"/>
    <property type="project" value="UniProtKB-UniPathway"/>
</dbReference>
<reference evidence="5 6" key="2">
    <citation type="journal article" date="2009" name="PLoS ONE">
        <title>The photosynthetic apparatus and its regulation in the aerobic gammaproteobacterium Congregibacter litoralis gen. nov., sp. nov.</title>
        <authorList>
            <person name="Spring S."/>
            <person name="Lunsdorf H."/>
            <person name="Fuchs B.M."/>
            <person name="Tindall B.J."/>
        </authorList>
    </citation>
    <scope>NUCLEOTIDE SEQUENCE [LARGE SCALE GENOMIC DNA]</scope>
    <source>
        <strain evidence="5">KT71</strain>
    </source>
</reference>
<feature type="transmembrane region" description="Helical" evidence="3">
    <location>
        <begin position="285"/>
        <end position="306"/>
    </location>
</feature>
<dbReference type="InterPro" id="IPR000883">
    <property type="entry name" value="Cyt_C_Oxase_1"/>
</dbReference>
<dbReference type="SUPFAM" id="SSF81442">
    <property type="entry name" value="Cytochrome c oxidase subunit I-like"/>
    <property type="match status" value="1"/>
</dbReference>
<evidence type="ECO:0000313" key="5">
    <source>
        <dbReference type="EMBL" id="EAQ96589.1"/>
    </source>
</evidence>
<keyword evidence="3" id="KW-0812">Transmembrane</keyword>
<feature type="transmembrane region" description="Helical" evidence="3">
    <location>
        <begin position="6"/>
        <end position="28"/>
    </location>
</feature>
<protein>
    <submittedName>
        <fullName evidence="5">Cbb3-type cytochrome oxidase, subunit 1</fullName>
        <ecNumber evidence="5">1.9.3.1</ecNumber>
    </submittedName>
</protein>
<gene>
    <name evidence="5" type="ORF">KT71_06177</name>
</gene>
<evidence type="ECO:0000256" key="1">
    <source>
        <dbReference type="ARBA" id="ARBA00022660"/>
    </source>
</evidence>
<proteinExistence type="predicted"/>
<dbReference type="Pfam" id="PF00115">
    <property type="entry name" value="COX1"/>
    <property type="match status" value="1"/>
</dbReference>
<dbReference type="PANTHER" id="PTHR10422">
    <property type="entry name" value="CYTOCHROME C OXIDASE SUBUNIT 1"/>
    <property type="match status" value="1"/>
</dbReference>
<keyword evidence="3" id="KW-0472">Membrane</keyword>
<keyword evidence="1" id="KW-0249">Electron transport</keyword>
<dbReference type="UniPathway" id="UPA00705"/>
<keyword evidence="6" id="KW-1185">Reference proteome</keyword>
<feature type="transmembrane region" description="Helical" evidence="3">
    <location>
        <begin position="152"/>
        <end position="171"/>
    </location>
</feature>
<feature type="transmembrane region" description="Helical" evidence="3">
    <location>
        <begin position="246"/>
        <end position="265"/>
    </location>
</feature>
<dbReference type="GO" id="GO:0022904">
    <property type="term" value="P:respiratory electron transport chain"/>
    <property type="evidence" value="ECO:0007669"/>
    <property type="project" value="TreeGrafter"/>
</dbReference>
<feature type="transmembrane region" description="Helical" evidence="3">
    <location>
        <begin position="183"/>
        <end position="205"/>
    </location>
</feature>
<feature type="compositionally biased region" description="Basic and acidic residues" evidence="2">
    <location>
        <begin position="54"/>
        <end position="75"/>
    </location>
</feature>
<feature type="transmembrane region" description="Helical" evidence="3">
    <location>
        <begin position="103"/>
        <end position="126"/>
    </location>
</feature>
<feature type="transmembrane region" description="Helical" evidence="3">
    <location>
        <begin position="217"/>
        <end position="239"/>
    </location>
</feature>
<dbReference type="PANTHER" id="PTHR10422:SF29">
    <property type="entry name" value="CYTOCHROME C OXIDASE SUBUNIT 1 HOMOLOG, BACTEROID"/>
    <property type="match status" value="1"/>
</dbReference>
<feature type="transmembrane region" description="Helical" evidence="3">
    <location>
        <begin position="318"/>
        <end position="340"/>
    </location>
</feature>
<comment type="caution">
    <text evidence="5">The sequence shown here is derived from an EMBL/GenBank/DDBJ whole genome shotgun (WGS) entry which is preliminary data.</text>
</comment>
<dbReference type="Gene3D" id="1.20.210.10">
    <property type="entry name" value="Cytochrome c oxidase-like, subunit I domain"/>
    <property type="match status" value="1"/>
</dbReference>
<organism evidence="5 6">
    <name type="scientific">Congregibacter litoralis KT71</name>
    <dbReference type="NCBI Taxonomy" id="314285"/>
    <lineage>
        <taxon>Bacteria</taxon>
        <taxon>Pseudomonadati</taxon>
        <taxon>Pseudomonadota</taxon>
        <taxon>Gammaproteobacteria</taxon>
        <taxon>Cellvibrionales</taxon>
        <taxon>Halieaceae</taxon>
        <taxon>Congregibacter</taxon>
    </lineage>
</organism>